<dbReference type="GO" id="GO:0016810">
    <property type="term" value="F:hydrolase activity, acting on carbon-nitrogen (but not peptide) bonds"/>
    <property type="evidence" value="ECO:0007669"/>
    <property type="project" value="InterPro"/>
</dbReference>
<evidence type="ECO:0000313" key="4">
    <source>
        <dbReference type="Proteomes" id="UP000002220"/>
    </source>
</evidence>
<dbReference type="SUPFAM" id="SSF51556">
    <property type="entry name" value="Metallo-dependent hydrolases"/>
    <property type="match status" value="3"/>
</dbReference>
<evidence type="ECO:0000259" key="2">
    <source>
        <dbReference type="Pfam" id="PF01979"/>
    </source>
</evidence>
<dbReference type="Proteomes" id="UP000002220">
    <property type="component" value="Chromosome"/>
</dbReference>
<evidence type="ECO:0000313" key="3">
    <source>
        <dbReference type="EMBL" id="ADG67867.1"/>
    </source>
</evidence>
<dbReference type="PANTHER" id="PTHR43135:SF3">
    <property type="entry name" value="ALPHA-D-RIBOSE 1-METHYLPHOSPHONATE 5-TRIPHOSPHATE DIPHOSPHATASE"/>
    <property type="match status" value="1"/>
</dbReference>
<feature type="compositionally biased region" description="Basic and acidic residues" evidence="1">
    <location>
        <begin position="659"/>
        <end position="669"/>
    </location>
</feature>
<dbReference type="PANTHER" id="PTHR43135">
    <property type="entry name" value="ALPHA-D-RIBOSE 1-METHYLPHOSPHONATE 5-TRIPHOSPHATE DIPHOSPHATASE"/>
    <property type="match status" value="1"/>
</dbReference>
<feature type="region of interest" description="Disordered" evidence="1">
    <location>
        <begin position="643"/>
        <end position="680"/>
    </location>
</feature>
<sequence precursor="true">MSILAIVFKRRVFCAPAILQRALLTGLILTVTGGTAQLTAQEAVPHPFRQLAIEGGIWHLNTPDEKVMADASAKTEKSRLILSRDGVITDISQNSVIPPGTSILNAAGLHIYPGWINAGLPSGLEQNIPLMPMQEMGLEQTSLAHLPSDLRTGFTPDFDVMSRLPREFAGTSKLRGAGFTTVAIWPSGRICSGQGVLLQLGDKPPREEWLGTGAGQVFEFSPQSFGVYPSTVMGQVALFRQVWLDAMRHEQHLKLAASGTPGLSRPPKDAGLESLIEFKKSGRPAVIIADTANDIERAIRLGEEHGLKVIIWGGKEARQQIELLKSTQTPVILALNADDAPKVEESPAGLAGRGKKPPKDVQENSLLEYQEELDLAGTLLRSGIRVGLSSRRFSDQPQKFLGVIRKMIERGLKEEEAIALLTSEPAQILGQEQQLGSIAPGKLANFTILNGPISNAKSVVRYVVIGGRVFEFSHEAKPLSESGKADDGKATGSDSNNAGLVSGEWRVKSTATENSLMATLSIVQTGDRLTGRFSSEQGDGRIKQGTVKGQEVEFVVSIGAGDRDVTLEFKGTVRGNTMTGKLKSLFGTAIDFTAERKPQSTKIDGSAALQAIEVTTIEESGDSKNEKPQKPADALKPMHLETAQSEKDAQEKVAVAKKPPVELKADRQRRPPSTGGNVLIKGGTVLTGTGQSLAGHAVLIQAGRITAIGTDIPAPDGTTVIDATGQFVVPGQIDTHSHMMMGRGLGGVNEATNSITCEVRVRDIVDGTDPDSYRWLATGLTTARLLHGSANTIGGQDAVVQMKIGASTHDHLFPFSRQGVKFALGENVKRKNGRFPNTRLGVEATITRAFVESLDYRSRWMAYDRLSAEEKAKTLPPRRDLRLEALSKILAGEILIHSHCYRSDEILMLLRVASSHGIRIQSLQHVLEGFKIAPEIAAHGASTSTFADHWAYKVEAYDATPYNAAMLLQAGASVVIKSDFPVTPNALNHEAAKSIRHGNVPPEVALQFVTRNPARELGIDEHVGTIEVGKLGDVAIFNTHPMSGFSRCEKTFIGGEWYFDRSRQPAVMSEVAAKASEKIPAPEWPPAEKRLPVMEWPENLGNEYLLVNCEIHPVDQAKIKQGMIHIKEGKILALGEKLEAEPSITRIDLQGRRVFPGMIDASTTVGITEISQLSVTSDYSEIGQFQPDLAAAAAVNPDSEHIFTARSGGITLAGLSPQGGRISGQNSIIALQGWTSAEMTLLRDAGLQIQWPGGDSNEGAIRELKAMFTAARTYAAAMSKSPESLLTQRDLRLEAMIPYASGEKKVFIEANTEKQIAEALLFIEAEKLQAVITGGADAWKLADELAARKIPVIVGGVIRRPIHSWDPFDACYANAGRLHEAGVKIAFRSDGAPDSRNTPFHAATSVAYGLPENEAIKAITISAAEILGVGELTGSITPGKRADLVIADGSILLQGTQIHGVLIGGSAVPIDSRQHRLAKKYQARLPKPAQGGFEVRIP</sequence>
<organism evidence="3 4">
    <name type="scientific">Planctopirus limnophila (strain ATCC 43296 / DSM 3776 / IFAM 1008 / Mu 290)</name>
    <name type="common">Planctomyces limnophilus</name>
    <dbReference type="NCBI Taxonomy" id="521674"/>
    <lineage>
        <taxon>Bacteria</taxon>
        <taxon>Pseudomonadati</taxon>
        <taxon>Planctomycetota</taxon>
        <taxon>Planctomycetia</taxon>
        <taxon>Planctomycetales</taxon>
        <taxon>Planctomycetaceae</taxon>
        <taxon>Planctopirus</taxon>
    </lineage>
</organism>
<dbReference type="InterPro" id="IPR011059">
    <property type="entry name" value="Metal-dep_hydrolase_composite"/>
</dbReference>
<dbReference type="Gene3D" id="2.30.40.10">
    <property type="entry name" value="Urease, subunit C, domain 1"/>
    <property type="match status" value="2"/>
</dbReference>
<dbReference type="InterPro" id="IPR032466">
    <property type="entry name" value="Metal_Hydrolase"/>
</dbReference>
<gene>
    <name evidence="3" type="ordered locus">Plim_2039</name>
</gene>
<dbReference type="OrthoDB" id="9802793at2"/>
<dbReference type="Gene3D" id="3.20.20.140">
    <property type="entry name" value="Metal-dependent hydrolases"/>
    <property type="match status" value="3"/>
</dbReference>
<dbReference type="InterPro" id="IPR051781">
    <property type="entry name" value="Metallo-dep_Hydrolase"/>
</dbReference>
<feature type="compositionally biased region" description="Basic and acidic residues" evidence="1">
    <location>
        <begin position="477"/>
        <end position="489"/>
    </location>
</feature>
<dbReference type="SUPFAM" id="SSF51338">
    <property type="entry name" value="Composite domain of metallo-dependent hydrolases"/>
    <property type="match status" value="3"/>
</dbReference>
<feature type="domain" description="Amidohydrolase-related" evidence="2">
    <location>
        <begin position="377"/>
        <end position="469"/>
    </location>
</feature>
<reference evidence="3 4" key="1">
    <citation type="journal article" date="2010" name="Stand. Genomic Sci.">
        <title>Complete genome sequence of Planctomyces limnophilus type strain (Mu 290).</title>
        <authorList>
            <person name="Labutti K."/>
            <person name="Sikorski J."/>
            <person name="Schneider S."/>
            <person name="Nolan M."/>
            <person name="Lucas S."/>
            <person name="Glavina Del Rio T."/>
            <person name="Tice H."/>
            <person name="Cheng J.F."/>
            <person name="Goodwin L."/>
            <person name="Pitluck S."/>
            <person name="Liolios K."/>
            <person name="Ivanova N."/>
            <person name="Mavromatis K."/>
            <person name="Mikhailova N."/>
            <person name="Pati A."/>
            <person name="Chen A."/>
            <person name="Palaniappan K."/>
            <person name="Land M."/>
            <person name="Hauser L."/>
            <person name="Chang Y.J."/>
            <person name="Jeffries C.D."/>
            <person name="Tindall B.J."/>
            <person name="Rohde M."/>
            <person name="Goker M."/>
            <person name="Woyke T."/>
            <person name="Bristow J."/>
            <person name="Eisen J.A."/>
            <person name="Markowitz V."/>
            <person name="Hugenholtz P."/>
            <person name="Kyrpides N.C."/>
            <person name="Klenk H.P."/>
            <person name="Lapidus A."/>
        </authorList>
    </citation>
    <scope>NUCLEOTIDE SEQUENCE [LARGE SCALE GENOMIC DNA]</scope>
    <source>
        <strain evidence="4">ATCC 43296 / DSM 3776 / IFAM 1008 / 290</strain>
    </source>
</reference>
<dbReference type="Pfam" id="PF01979">
    <property type="entry name" value="Amidohydro_1"/>
    <property type="match status" value="3"/>
</dbReference>
<keyword evidence="4" id="KW-1185">Reference proteome</keyword>
<accession>D5SYT5</accession>
<feature type="domain" description="Amidohydrolase-related" evidence="2">
    <location>
        <begin position="895"/>
        <end position="1055"/>
    </location>
</feature>
<proteinExistence type="predicted"/>
<dbReference type="HOGENOM" id="CLU_004881_0_0_0"/>
<dbReference type="RefSeq" id="WP_013110298.1">
    <property type="nucleotide sequence ID" value="NC_014148.1"/>
</dbReference>
<dbReference type="EMBL" id="CP001744">
    <property type="protein sequence ID" value="ADG67867.1"/>
    <property type="molecule type" value="Genomic_DNA"/>
</dbReference>
<feature type="region of interest" description="Disordered" evidence="1">
    <location>
        <begin position="477"/>
        <end position="501"/>
    </location>
</feature>
<evidence type="ECO:0000256" key="1">
    <source>
        <dbReference type="SAM" id="MobiDB-lite"/>
    </source>
</evidence>
<feature type="domain" description="Amidohydrolase-related" evidence="2">
    <location>
        <begin position="1374"/>
        <end position="1465"/>
    </location>
</feature>
<name>D5SYT5_PLAL2</name>
<dbReference type="KEGG" id="plm:Plim_2039"/>
<keyword evidence="3" id="KW-0378">Hydrolase</keyword>
<protein>
    <submittedName>
        <fullName evidence="3">Amidohydrolase</fullName>
    </submittedName>
</protein>
<dbReference type="InterPro" id="IPR006680">
    <property type="entry name" value="Amidohydro-rel"/>
</dbReference>
<dbReference type="eggNOG" id="COG1228">
    <property type="taxonomic scope" value="Bacteria"/>
</dbReference>
<dbReference type="STRING" id="521674.Plim_2039"/>